<name>A0A4Q1U1J2_9LACO</name>
<dbReference type="GO" id="GO:0022857">
    <property type="term" value="F:transmembrane transporter activity"/>
    <property type="evidence" value="ECO:0007669"/>
    <property type="project" value="InterPro"/>
</dbReference>
<dbReference type="PANTHER" id="PTHR42770:SF15">
    <property type="entry name" value="GLUTAMATE_GAMMA-AMINOBUTYRATE ANTIPORTER-RELATED"/>
    <property type="match status" value="1"/>
</dbReference>
<keyword evidence="6 7" id="KW-0472">Membrane</keyword>
<feature type="transmembrane region" description="Helical" evidence="7">
    <location>
        <begin position="447"/>
        <end position="469"/>
    </location>
</feature>
<keyword evidence="4 7" id="KW-0812">Transmembrane</keyword>
<dbReference type="Pfam" id="PF13520">
    <property type="entry name" value="AA_permease_2"/>
    <property type="match status" value="1"/>
</dbReference>
<dbReference type="EMBL" id="MSSM01000014">
    <property type="protein sequence ID" value="RXT25043.1"/>
    <property type="molecule type" value="Genomic_DNA"/>
</dbReference>
<keyword evidence="3" id="KW-1003">Cell membrane</keyword>
<evidence type="ECO:0000256" key="5">
    <source>
        <dbReference type="ARBA" id="ARBA00022989"/>
    </source>
</evidence>
<evidence type="ECO:0000313" key="8">
    <source>
        <dbReference type="EMBL" id="RXT25043.1"/>
    </source>
</evidence>
<accession>A0A4Q1U1J2</accession>
<dbReference type="Gene3D" id="1.20.1740.10">
    <property type="entry name" value="Amino acid/polyamine transporter I"/>
    <property type="match status" value="1"/>
</dbReference>
<keyword evidence="11" id="KW-1185">Reference proteome</keyword>
<keyword evidence="5 7" id="KW-1133">Transmembrane helix</keyword>
<gene>
    <name evidence="8" type="ORF">BVJ53_06525</name>
    <name evidence="9" type="ORF">OFW50_09220</name>
</gene>
<dbReference type="PANTHER" id="PTHR42770">
    <property type="entry name" value="AMINO ACID TRANSPORTER-RELATED"/>
    <property type="match status" value="1"/>
</dbReference>
<feature type="transmembrane region" description="Helical" evidence="7">
    <location>
        <begin position="279"/>
        <end position="300"/>
    </location>
</feature>
<evidence type="ECO:0000256" key="6">
    <source>
        <dbReference type="ARBA" id="ARBA00023136"/>
    </source>
</evidence>
<dbReference type="Proteomes" id="UP000290475">
    <property type="component" value="Unassembled WGS sequence"/>
</dbReference>
<feature type="transmembrane region" description="Helical" evidence="7">
    <location>
        <begin position="372"/>
        <end position="398"/>
    </location>
</feature>
<dbReference type="RefSeq" id="WP_129301713.1">
    <property type="nucleotide sequence ID" value="NZ_CP107523.1"/>
</dbReference>
<evidence type="ECO:0000313" key="10">
    <source>
        <dbReference type="Proteomes" id="UP000290475"/>
    </source>
</evidence>
<dbReference type="InterPro" id="IPR002293">
    <property type="entry name" value="AA/rel_permease1"/>
</dbReference>
<feature type="transmembrane region" description="Helical" evidence="7">
    <location>
        <begin position="306"/>
        <end position="324"/>
    </location>
</feature>
<proteinExistence type="predicted"/>
<reference evidence="8 10" key="1">
    <citation type="submission" date="2017-01" db="EMBL/GenBank/DDBJ databases">
        <title>Lactobacillus chiayiensis sp. nov., a lactic acid bacterium isolated from compost.</title>
        <authorList>
            <person name="Huang C.-H."/>
        </authorList>
    </citation>
    <scope>NUCLEOTIDE SEQUENCE [LARGE SCALE GENOMIC DNA]</scope>
    <source>
        <strain evidence="8">Chh01</strain>
        <strain evidence="10">chh01</strain>
    </source>
</reference>
<feature type="transmembrane region" description="Helical" evidence="7">
    <location>
        <begin position="93"/>
        <end position="118"/>
    </location>
</feature>
<feature type="transmembrane region" description="Helical" evidence="7">
    <location>
        <begin position="344"/>
        <end position="366"/>
    </location>
</feature>
<reference evidence="9" key="2">
    <citation type="submission" date="2022-10" db="EMBL/GenBank/DDBJ databases">
        <title>Comparative genomic analysis and in-vitro probiotic properties of the potential probiotic L. chiayiensis AACE 3.</title>
        <authorList>
            <person name="Kang X."/>
        </authorList>
    </citation>
    <scope>NUCLEOTIDE SEQUENCE</scope>
    <source>
        <strain evidence="9">AACE 3</strain>
    </source>
</reference>
<feature type="transmembrane region" description="Helical" evidence="7">
    <location>
        <begin position="490"/>
        <end position="508"/>
    </location>
</feature>
<feature type="transmembrane region" description="Helical" evidence="7">
    <location>
        <begin position="12"/>
        <end position="33"/>
    </location>
</feature>
<feature type="transmembrane region" description="Helical" evidence="7">
    <location>
        <begin position="242"/>
        <end position="267"/>
    </location>
</feature>
<dbReference type="PIRSF" id="PIRSF006060">
    <property type="entry name" value="AA_transporter"/>
    <property type="match status" value="1"/>
</dbReference>
<evidence type="ECO:0000256" key="4">
    <source>
        <dbReference type="ARBA" id="ARBA00022692"/>
    </source>
</evidence>
<feature type="transmembrane region" description="Helical" evidence="7">
    <location>
        <begin position="162"/>
        <end position="182"/>
    </location>
</feature>
<comment type="subcellular location">
    <subcellularLocation>
        <location evidence="1">Cell membrane</location>
        <topology evidence="1">Multi-pass membrane protein</topology>
    </subcellularLocation>
</comment>
<evidence type="ECO:0000313" key="9">
    <source>
        <dbReference type="EMBL" id="UYN55668.1"/>
    </source>
</evidence>
<evidence type="ECO:0000256" key="1">
    <source>
        <dbReference type="ARBA" id="ARBA00004651"/>
    </source>
</evidence>
<dbReference type="EMBL" id="CP107523">
    <property type="protein sequence ID" value="UYN55668.1"/>
    <property type="molecule type" value="Genomic_DNA"/>
</dbReference>
<evidence type="ECO:0000256" key="2">
    <source>
        <dbReference type="ARBA" id="ARBA00022448"/>
    </source>
</evidence>
<feature type="transmembrane region" description="Helical" evidence="7">
    <location>
        <begin position="418"/>
        <end position="441"/>
    </location>
</feature>
<feature type="transmembrane region" description="Helical" evidence="7">
    <location>
        <begin position="203"/>
        <end position="222"/>
    </location>
</feature>
<organism evidence="8 10">
    <name type="scientific">Lacticaseibacillus chiayiensis</name>
    <dbReference type="NCBI Taxonomy" id="2100821"/>
    <lineage>
        <taxon>Bacteria</taxon>
        <taxon>Bacillati</taxon>
        <taxon>Bacillota</taxon>
        <taxon>Bacilli</taxon>
        <taxon>Lactobacillales</taxon>
        <taxon>Lactobacillaceae</taxon>
        <taxon>Lacticaseibacillus</taxon>
    </lineage>
</organism>
<evidence type="ECO:0000313" key="11">
    <source>
        <dbReference type="Proteomes" id="UP001164790"/>
    </source>
</evidence>
<sequence length="558" mass="62452">MNDLEKPQKQYIPWMVVGLMDFVTVIGFDDIIYNFQNQGLVAFTSWIIMTFFYVIPYNLIVAHMGSTFSEHGGGITSWMRETNGDTVGYYAAWFYWITGLPYVVDVANSVVISFGWIINGNGNIQANLGNAWFGILTAVIFVIFIWLQHFFKNKSLEIMSTIGGGAMFIMTILFVVMTFIGLSKGAPIATRPFDFKAFIPKDFFSLSFLSTFGLFVFAMNGSELAAPYTKDMRHPARDFPKALKMIAIMTMFLTLFGTFSLGVYFNAHHLPNDLKMNGSYYAFQAIGRQFGLGNSLMYLFAVVQGIYMLAQLAVILDASTRVFLSDVAKRFMPRQLTKMNEDGLPINGYWMTTILCALIMALGALLPKINDIFNWLLNLNGIVSPLSTCFLFWSYTMVRLHQDRFPTPDYTFLKNRKVGLVVGIWMLGITFLLGTLGFFPTDATADTFTLMLVLNIVVPIGMVALGVLMPWIAKRQRNTVSGLAFSRNTWLIFTVLSLVGLIAAATYGMHVNLLNHLTPVIQWAIIIVVDLIIAAVIIKVTSNGRHQLLAASDDEVSN</sequence>
<feature type="transmembrane region" description="Helical" evidence="7">
    <location>
        <begin position="40"/>
        <end position="60"/>
    </location>
</feature>
<dbReference type="AlphaFoldDB" id="A0A4Q1U1J2"/>
<keyword evidence="2" id="KW-0813">Transport</keyword>
<dbReference type="GO" id="GO:0005886">
    <property type="term" value="C:plasma membrane"/>
    <property type="evidence" value="ECO:0007669"/>
    <property type="project" value="UniProtKB-SubCell"/>
</dbReference>
<dbReference type="Proteomes" id="UP001164790">
    <property type="component" value="Chromosome"/>
</dbReference>
<feature type="transmembrane region" description="Helical" evidence="7">
    <location>
        <begin position="520"/>
        <end position="538"/>
    </location>
</feature>
<dbReference type="InterPro" id="IPR050367">
    <property type="entry name" value="APC_superfamily"/>
</dbReference>
<evidence type="ECO:0000256" key="7">
    <source>
        <dbReference type="SAM" id="Phobius"/>
    </source>
</evidence>
<evidence type="ECO:0000256" key="3">
    <source>
        <dbReference type="ARBA" id="ARBA00022475"/>
    </source>
</evidence>
<protein>
    <submittedName>
        <fullName evidence="8">Amino acid permease</fullName>
    </submittedName>
</protein>
<feature type="transmembrane region" description="Helical" evidence="7">
    <location>
        <begin position="130"/>
        <end position="150"/>
    </location>
</feature>